<protein>
    <submittedName>
        <fullName evidence="2">Uncharacterized protein</fullName>
    </submittedName>
</protein>
<evidence type="ECO:0000313" key="3">
    <source>
        <dbReference type="Proteomes" id="UP000593567"/>
    </source>
</evidence>
<dbReference type="AlphaFoldDB" id="A0A7J7K3R4"/>
<feature type="region of interest" description="Disordered" evidence="1">
    <location>
        <begin position="74"/>
        <end position="98"/>
    </location>
</feature>
<accession>A0A7J7K3R4</accession>
<dbReference type="EMBL" id="VXIV02001406">
    <property type="protein sequence ID" value="KAF6033270.1"/>
    <property type="molecule type" value="Genomic_DNA"/>
</dbReference>
<name>A0A7J7K3R4_BUGNE</name>
<feature type="compositionally biased region" description="Basic and acidic residues" evidence="1">
    <location>
        <begin position="83"/>
        <end position="98"/>
    </location>
</feature>
<evidence type="ECO:0000256" key="1">
    <source>
        <dbReference type="SAM" id="MobiDB-lite"/>
    </source>
</evidence>
<dbReference type="OrthoDB" id="6268410at2759"/>
<evidence type="ECO:0000313" key="2">
    <source>
        <dbReference type="EMBL" id="KAF6033270.1"/>
    </source>
</evidence>
<dbReference type="Proteomes" id="UP000593567">
    <property type="component" value="Unassembled WGS sequence"/>
</dbReference>
<sequence length="98" mass="11242">MYNPTYRRVKHTSRPQFNVTLLQQPAVRQNLETKITEKLEDLPEDPNVDTNWTCLKSSITETCKAVLETRKLYGPTSRGSAPVKDKDGALHKDKDDIR</sequence>
<organism evidence="2 3">
    <name type="scientific">Bugula neritina</name>
    <name type="common">Brown bryozoan</name>
    <name type="synonym">Sertularia neritina</name>
    <dbReference type="NCBI Taxonomy" id="10212"/>
    <lineage>
        <taxon>Eukaryota</taxon>
        <taxon>Metazoa</taxon>
        <taxon>Spiralia</taxon>
        <taxon>Lophotrochozoa</taxon>
        <taxon>Bryozoa</taxon>
        <taxon>Gymnolaemata</taxon>
        <taxon>Cheilostomatida</taxon>
        <taxon>Flustrina</taxon>
        <taxon>Buguloidea</taxon>
        <taxon>Bugulidae</taxon>
        <taxon>Bugula</taxon>
    </lineage>
</organism>
<keyword evidence="3" id="KW-1185">Reference proteome</keyword>
<proteinExistence type="predicted"/>
<reference evidence="2" key="1">
    <citation type="submission" date="2020-06" db="EMBL/GenBank/DDBJ databases">
        <title>Draft genome of Bugula neritina, a colonial animal packing powerful symbionts and potential medicines.</title>
        <authorList>
            <person name="Rayko M."/>
        </authorList>
    </citation>
    <scope>NUCLEOTIDE SEQUENCE [LARGE SCALE GENOMIC DNA]</scope>
    <source>
        <strain evidence="2">Kwan_BN1</strain>
    </source>
</reference>
<comment type="caution">
    <text evidence="2">The sequence shown here is derived from an EMBL/GenBank/DDBJ whole genome shotgun (WGS) entry which is preliminary data.</text>
</comment>
<gene>
    <name evidence="2" type="ORF">EB796_008422</name>
</gene>